<name>A0ABU8JZ58_9GAMM</name>
<dbReference type="InterPro" id="IPR011045">
    <property type="entry name" value="N2O_reductase_N"/>
</dbReference>
<dbReference type="SMART" id="SM00736">
    <property type="entry name" value="CADG"/>
    <property type="match status" value="2"/>
</dbReference>
<evidence type="ECO:0000259" key="3">
    <source>
        <dbReference type="SMART" id="SM00736"/>
    </source>
</evidence>
<dbReference type="InterPro" id="IPR013783">
    <property type="entry name" value="Ig-like_fold"/>
</dbReference>
<evidence type="ECO:0000256" key="2">
    <source>
        <dbReference type="ARBA" id="ARBA00022526"/>
    </source>
</evidence>
<proteinExistence type="inferred from homology"/>
<dbReference type="InterPro" id="IPR015943">
    <property type="entry name" value="WD40/YVTN_repeat-like_dom_sf"/>
</dbReference>
<dbReference type="SUPFAM" id="SSF50974">
    <property type="entry name" value="Nitrous oxide reductase, N-terminal domain"/>
    <property type="match status" value="1"/>
</dbReference>
<gene>
    <name evidence="4" type="ORF">WCT63_13355</name>
</gene>
<dbReference type="Pfam" id="PF10282">
    <property type="entry name" value="Lactonase"/>
    <property type="match status" value="2"/>
</dbReference>
<feature type="domain" description="Dystroglycan-type cadherin-like" evidence="3">
    <location>
        <begin position="1392"/>
        <end position="1496"/>
    </location>
</feature>
<dbReference type="InterPro" id="IPR019405">
    <property type="entry name" value="Lactonase_7-beta_prop"/>
</dbReference>
<feature type="domain" description="Dystroglycan-type cadherin-like" evidence="3">
    <location>
        <begin position="2842"/>
        <end position="2939"/>
    </location>
</feature>
<dbReference type="SUPFAM" id="SSF49313">
    <property type="entry name" value="Cadherin-like"/>
    <property type="match status" value="2"/>
</dbReference>
<dbReference type="Gene3D" id="2.130.10.10">
    <property type="entry name" value="YVTN repeat-like/Quinoprotein amine dehydrogenase"/>
    <property type="match status" value="9"/>
</dbReference>
<dbReference type="SUPFAM" id="SSF75011">
    <property type="entry name" value="3-carboxy-cis,cis-mucoante lactonizing enzyme"/>
    <property type="match status" value="1"/>
</dbReference>
<dbReference type="PANTHER" id="PTHR30344:SF1">
    <property type="entry name" value="6-PHOSPHOGLUCONOLACTONASE"/>
    <property type="match status" value="1"/>
</dbReference>
<dbReference type="Gene3D" id="2.60.40.10">
    <property type="entry name" value="Immunoglobulins"/>
    <property type="match status" value="3"/>
</dbReference>
<dbReference type="SMART" id="SM00320">
    <property type="entry name" value="WD40"/>
    <property type="match status" value="7"/>
</dbReference>
<dbReference type="RefSeq" id="WP_336858209.1">
    <property type="nucleotide sequence ID" value="NZ_JBBBOM010000035.1"/>
</dbReference>
<keyword evidence="5" id="KW-1185">Reference proteome</keyword>
<comment type="similarity">
    <text evidence="1">Belongs to the cycloisomerase 2 family.</text>
</comment>
<dbReference type="Proteomes" id="UP001313132">
    <property type="component" value="Unassembled WGS sequence"/>
</dbReference>
<reference evidence="4 5" key="1">
    <citation type="submission" date="2024-03" db="EMBL/GenBank/DDBJ databases">
        <title>Analysis of soft rot Pectobacteriaceae population diversity in US potato growing regions between 2016 and 2022.</title>
        <authorList>
            <person name="Ma X."/>
            <person name="Zhang X."/>
            <person name="Stodghill P."/>
            <person name="Rioux R."/>
            <person name="Babler B."/>
            <person name="Shrestha S."/>
            <person name="Babler B."/>
            <person name="Rivedal H."/>
            <person name="Frost K."/>
            <person name="Hao J."/>
            <person name="Secor G."/>
            <person name="Swingle B."/>
        </authorList>
    </citation>
    <scope>NUCLEOTIDE SEQUENCE [LARGE SCALE GENOMIC DNA]</scope>
    <source>
        <strain evidence="4 5">UMSS2</strain>
    </source>
</reference>
<dbReference type="InterPro" id="IPR011044">
    <property type="entry name" value="Quino_amine_DH_bsu"/>
</dbReference>
<evidence type="ECO:0000313" key="4">
    <source>
        <dbReference type="EMBL" id="MEI7103432.1"/>
    </source>
</evidence>
<dbReference type="Pfam" id="PF05345">
    <property type="entry name" value="He_PIG"/>
    <property type="match status" value="2"/>
</dbReference>
<evidence type="ECO:0000256" key="1">
    <source>
        <dbReference type="ARBA" id="ARBA00005564"/>
    </source>
</evidence>
<accession>A0ABU8JZ58</accession>
<dbReference type="SUPFAM" id="SSF50969">
    <property type="entry name" value="YVTN repeat-like/Quinoprotein amine dehydrogenase"/>
    <property type="match status" value="2"/>
</dbReference>
<comment type="caution">
    <text evidence="4">The sequence shown here is derived from an EMBL/GenBank/DDBJ whole genome shotgun (WGS) entry which is preliminary data.</text>
</comment>
<keyword evidence="2" id="KW-0313">Glucose metabolism</keyword>
<dbReference type="EMBL" id="JBBBON010000012">
    <property type="protein sequence ID" value="MEI7103432.1"/>
    <property type="molecule type" value="Genomic_DNA"/>
</dbReference>
<sequence>MTFSRSKSGSGLTRTPRQAWVLEPRMMFDAAAVVTAVDVAAHVAATDTAPGVDATPVKATVTITDSSDSFQPVDLFSDVRVSADKDGQELKDLVITVNRTGANQALVIDGKSITLESGSGTTRAEGDGFSYRVAVSGETTTVTVNIDGFTNNLADTRAMIDSIAYQPLDNTVAGGDVVVTLKSLSDEGGDDTDTADLNIHATVTIDSKINVAPVVSASDAPELAELIIVPGMESPQDVRYSSNGNYAYAIGSDGTLGVFTVGDHGKLTSSQTLSGISALKDVKEVALSADNRSLYAITGNSNIVALSLDDNGQVVRLSGSDEQPVYTQTIASQNGNITGLAVSSDGTQVYIATQWNGMVIFTRDTTTGGLTFLQRVSDSGIDRSGIVASSGDYVVTVGMGAKHTLSVFQRSESGTLTSVAKLETSGEGYGAVDYQLAISKDQQFIYVADPDNGEISVYQLRDGAEGKTLVHTDTKTLEGVNALYLNADGSQLYALSSEGELQIYSVSTSTGALKEGGQIQNIGDTRGMVLSPDGQSLLIAGEAIQRFSALRTYLYGSELPFADHIALSDSNLDVLNGGAGNYNGATLTIGRETPSADDRFGLSAGNNLTLQDGKVLQLGTEIGTFTQNQGVLSVTFTTEVTKETANAVLKQITYRNVSNQSATETVALTVTANDGELNSTVTTVALLLTANSAPTLVSQGGSNLTLDTRGSSVTLFKDTAINTGEAGQALTKLSIGIDGLNNPNQEYLTVDGTVIDLSKDSAGTTASGYQYTYTYNALSGESSLVLSSVQGISSMAVMKLVDGLSYSTGKESTSDSGLRTITLTELQDNGGTANGGSDTATLTISSSINLALNDAPAVDAIYSPDATLFYNAGTLSGYNERVSAISVSQDGKTLLVTGSEGNNNSGKTYLRVYARDAETGELTLLQSFTQGEQDDPSTPAIEVNGLNTITTLTQSKDGSSVYVAGGSGSAYSLVQFSRDTTTGQLSYVGIVATQGVDGVSGLDAAVSEIVLSDDGTSLYAINGVTPVDGATTKNAVVFFSRDTTSGALTFVGSLVGSDTIPLKSPSGIVLSSDGTSAYLSNLGNHSITVLSRDAESGSLDYVTTINKSTIAADVNSAEIPQNDRYLEGLQDIVISPDNRFVYVSSNSQGTVSIFSRDADTGALTYAGTLNLYSEGHIAANALALRELVISEDGSALYVAAFGSKSLLVLSRDSDSGALTYRNSVDLSVNTVNHLAVSADGKNIYAGVSTFFAGLNVLTAAANAPYSHTADMPFATSVTLSDPELDAADDYKGATITVGRNGDASANDHFAFQNGGDLTLSGSDIQYQGATIATFSVSDGTAKIVFTGSVTKAVANQVLHQVTYRNEGGTVGAAIPMKVNFSDGAKETSLLLTLVPNKPPVVDNAEYTPPPATAGQSYTVALPKNLFRDPENGALKWDVSALPTGLTFDPETRTISGTPALNGAGTFAITVVVTDDSGAQAEQALTLRIDPNPEQVPTIGGESSALKNDQSLQDLYNLVIERNLMAGVKDTALSADGKILYAVSSPDGGSAVLSVFTRNAEGKFILSKILPHYREVFNKATSQFDRFTDNPSLAGASEVTLSADGQYLYVVGSEGNAVTIFSVGSDGELTQAGILDQAALGGRSLDVRSHIVSQGDYLYVTAAQSNSDTDGRSVLVFKRGADGMLSAVSQTDNLIGASRLVLDPTGRYLFVAGAGDAVGVTAFSIDVEGKLSQLSQIRAEGDNLYYIRSLALSPDGKTLYAINSDGESHTLNTITVGADGALTLAETTAITDDGGDSGEALATDLVVSADGTALFVIGKNISVFSRAEDGSLTLKDTLSGGWDSPIGISFSDLQKVELSADGKQLYLIGGDKVHVLNVGIAGASYTEGNDATVLLPSGRLSDPQLDALNNGVGDYRGASITVGRENGGLPEDTFGFKAENGLTLDGNNIIKDGSVIATFTQVDGALTIKFIAAVTKAEAQNVLRQITYQNTSQDPEQAGSSPTFTFSINDGDNNTANMDITVNLVGVNDPAILNTTVLNPQVPGNGEFVKLFKDTQIDTIESGQTLWQVVLTFDVSGPNETISVDGSTIVLEKSSGVPRTASGLQYSVDVKDGKATVLLYVGRDASGTAEIIDSIGYNYLGSAPSGERHVTLMIKENSYNGTAPETTLEQAITLTLVPAAETNTAPTITVPGTTPTYTERADPIVLAPEATVSDAQMDKLNGGKGNYDGATLKITLGDGKTALDKLGFSAAKSADNGLTLSGNTLQKDGVTIAQVSNQDGVLTIRFNANAGTIPTTEDVQNTLRQITYASDSRTPAAQVAVTVTLSDRYLESQATALSVAITAINDTPVVANDPVLSADELRLVNTYTAISGLGTLTAAARTIDGLSLYVSDDKGAIALFQRDANSGELTYVRTFAAAEGVTGISQLQVSADGNSVYALRADGNAIVWFSRNGEGNLEHKETIVDVYEIHNSNLYDIKGITLSDDGKTLYVINNYNLLWFTRDTATGKLDYVGLVEGGMWSEPYLWQSSEVVSRGNLLFVTTNTSSGSSLIVYTRGDDGKPTLLGNIRSFTDAADNTVELSGLEQLTVSADGRSIFVASAGQIDAFSLDTATGTFTHLARVAAEGTVSHIALAADARVLYVTQSDGALTRYVLNGETLTKLDTLKNDGAGFTHLLPVDGGLITLGNGVSVLDEASRLPVYRVDGPAVIVAPSIVLSDAELDALNGGAGNYQGASITLQRGETASTSDRFDFTAGNGFTLANGVISKDGQAVATFAQADGKLTVTFTAALSRADATALARQISWATSAPLTGSAASLTLVLNDGAADSAAQALDVTLSREVNLPPVGHAEQFTPPTAQAGTNWSYTLPSTLFTDPENNALTFIVDDAQLPEGLRFDSATRTLSGTPSTAGTFNLTITARDSAGNATALNVVLTINAASTPIDPGTPVDPGTPTEPVNPDNTATAAPVILVQQGVSLPADSGEREREQPLGAIVADLSRPEAQPLPTNIVTEPVRQRDADTSRQSDAPWVLDPVMSSLMPTLEQVNFSSRAEASIRDNAGLRSADSNLFLSVRGQTTSLESAFSSVQGALQPDASGALAFSLPQRMFSVREGNATLTLQLANGRPLPAWVQFDARNGVVRITDASAVQVNQIQLALKAQAADGTSRIVPITLQTGQGDGAEMTTDRGAMQLPAHSVVPTAADSAENRNAERLAPAGKTAFTEQLRQHQPEQDALLAALSELSSLRT</sequence>
<dbReference type="InterPro" id="IPR015919">
    <property type="entry name" value="Cadherin-like_sf"/>
</dbReference>
<dbReference type="InterPro" id="IPR006644">
    <property type="entry name" value="Cadg"/>
</dbReference>
<dbReference type="PANTHER" id="PTHR30344">
    <property type="entry name" value="6-PHOSPHOGLUCONOLACTONASE-RELATED"/>
    <property type="match status" value="1"/>
</dbReference>
<dbReference type="InterPro" id="IPR050282">
    <property type="entry name" value="Cycloisomerase_2"/>
</dbReference>
<evidence type="ECO:0000313" key="5">
    <source>
        <dbReference type="Proteomes" id="UP001313132"/>
    </source>
</evidence>
<organism evidence="4 5">
    <name type="scientific">Pectobacterium versatile</name>
    <dbReference type="NCBI Taxonomy" id="2488639"/>
    <lineage>
        <taxon>Bacteria</taxon>
        <taxon>Pseudomonadati</taxon>
        <taxon>Pseudomonadota</taxon>
        <taxon>Gammaproteobacteria</taxon>
        <taxon>Enterobacterales</taxon>
        <taxon>Pectobacteriaceae</taxon>
        <taxon>Pectobacterium</taxon>
    </lineage>
</organism>
<keyword evidence="2" id="KW-0119">Carbohydrate metabolism</keyword>
<dbReference type="InterPro" id="IPR001680">
    <property type="entry name" value="WD40_rpt"/>
</dbReference>
<protein>
    <submittedName>
        <fullName evidence="4">Beta-propeller fold lactonase family protein</fullName>
    </submittedName>
</protein>